<evidence type="ECO:0000313" key="9">
    <source>
        <dbReference type="Proteomes" id="UP000238642"/>
    </source>
</evidence>
<evidence type="ECO:0000313" key="8">
    <source>
        <dbReference type="EMBL" id="PRD51434.1"/>
    </source>
</evidence>
<evidence type="ECO:0000256" key="4">
    <source>
        <dbReference type="ARBA" id="ARBA00023125"/>
    </source>
</evidence>
<reference evidence="8 9" key="1">
    <citation type="submission" date="2018-02" db="EMBL/GenBank/DDBJ databases">
        <title>The draft genome of Sphingobacterium gobiense H7.</title>
        <authorList>
            <person name="Li L."/>
            <person name="Liu L."/>
            <person name="Zhang X."/>
            <person name="Wang T."/>
            <person name="Liang L."/>
        </authorList>
    </citation>
    <scope>NUCLEOTIDE SEQUENCE [LARGE SCALE GENOMIC DNA]</scope>
    <source>
        <strain evidence="8 9">ACCC 05757</strain>
    </source>
</reference>
<dbReference type="SUPFAM" id="SSF88659">
    <property type="entry name" value="Sigma3 and sigma4 domains of RNA polymerase sigma factors"/>
    <property type="match status" value="1"/>
</dbReference>
<feature type="domain" description="RNA polymerase sigma-70 region 2" evidence="6">
    <location>
        <begin position="22"/>
        <end position="87"/>
    </location>
</feature>
<dbReference type="AlphaFoldDB" id="A0A2S9JEU9"/>
<organism evidence="8 9">
    <name type="scientific">Sphingobacterium gobiense</name>
    <dbReference type="NCBI Taxonomy" id="1382456"/>
    <lineage>
        <taxon>Bacteria</taxon>
        <taxon>Pseudomonadati</taxon>
        <taxon>Bacteroidota</taxon>
        <taxon>Sphingobacteriia</taxon>
        <taxon>Sphingobacteriales</taxon>
        <taxon>Sphingobacteriaceae</taxon>
        <taxon>Sphingobacterium</taxon>
    </lineage>
</organism>
<dbReference type="InterPro" id="IPR013324">
    <property type="entry name" value="RNA_pol_sigma_r3/r4-like"/>
</dbReference>
<sequence>MDEKEQLVYYKQTGDLQVLGKLYTPYMSLLYGVCFKYFQEQTASQDAVMQIFEQLVHKLRIHEVDNFKSWLYVFARNYCLMELRKQKGKMHVDIEENMSESEQKLVTEEETKWTEADFDKVHDCLASLSPEQSVCVRLFYLDQKCYKDITEETGYDLNKVKSYIQNGKRNLKICMESGKNGK</sequence>
<feature type="domain" description="RNA polymerase sigma factor 70 region 4 type 2" evidence="7">
    <location>
        <begin position="119"/>
        <end position="171"/>
    </location>
</feature>
<keyword evidence="5" id="KW-0804">Transcription</keyword>
<evidence type="ECO:0000256" key="1">
    <source>
        <dbReference type="ARBA" id="ARBA00010641"/>
    </source>
</evidence>
<dbReference type="Pfam" id="PF04542">
    <property type="entry name" value="Sigma70_r2"/>
    <property type="match status" value="1"/>
</dbReference>
<dbReference type="GO" id="GO:0016987">
    <property type="term" value="F:sigma factor activity"/>
    <property type="evidence" value="ECO:0007669"/>
    <property type="project" value="UniProtKB-KW"/>
</dbReference>
<evidence type="ECO:0000259" key="6">
    <source>
        <dbReference type="Pfam" id="PF04542"/>
    </source>
</evidence>
<dbReference type="NCBIfam" id="TIGR02937">
    <property type="entry name" value="sigma70-ECF"/>
    <property type="match status" value="1"/>
</dbReference>
<protein>
    <submittedName>
        <fullName evidence="8">RNA polymerase subunit sigma-70</fullName>
    </submittedName>
</protein>
<gene>
    <name evidence="8" type="ORF">C5749_18690</name>
</gene>
<dbReference type="Proteomes" id="UP000238642">
    <property type="component" value="Unassembled WGS sequence"/>
</dbReference>
<dbReference type="GO" id="GO:0003677">
    <property type="term" value="F:DNA binding"/>
    <property type="evidence" value="ECO:0007669"/>
    <property type="project" value="UniProtKB-KW"/>
</dbReference>
<dbReference type="OrthoDB" id="1116873at2"/>
<dbReference type="InterPro" id="IPR013249">
    <property type="entry name" value="RNA_pol_sigma70_r4_t2"/>
</dbReference>
<evidence type="ECO:0000256" key="5">
    <source>
        <dbReference type="ARBA" id="ARBA00023163"/>
    </source>
</evidence>
<dbReference type="PANTHER" id="PTHR43133">
    <property type="entry name" value="RNA POLYMERASE ECF-TYPE SIGMA FACTO"/>
    <property type="match status" value="1"/>
</dbReference>
<evidence type="ECO:0000256" key="2">
    <source>
        <dbReference type="ARBA" id="ARBA00023015"/>
    </source>
</evidence>
<proteinExistence type="inferred from homology"/>
<dbReference type="InterPro" id="IPR007627">
    <property type="entry name" value="RNA_pol_sigma70_r2"/>
</dbReference>
<dbReference type="RefSeq" id="WP_105727722.1">
    <property type="nucleotide sequence ID" value="NZ_PVBS01000005.1"/>
</dbReference>
<dbReference type="InterPro" id="IPR013325">
    <property type="entry name" value="RNA_pol_sigma_r2"/>
</dbReference>
<evidence type="ECO:0000256" key="3">
    <source>
        <dbReference type="ARBA" id="ARBA00023082"/>
    </source>
</evidence>
<dbReference type="SUPFAM" id="SSF88946">
    <property type="entry name" value="Sigma2 domain of RNA polymerase sigma factors"/>
    <property type="match status" value="1"/>
</dbReference>
<dbReference type="EMBL" id="PVBS01000005">
    <property type="protein sequence ID" value="PRD51434.1"/>
    <property type="molecule type" value="Genomic_DNA"/>
</dbReference>
<dbReference type="GO" id="GO:0006352">
    <property type="term" value="P:DNA-templated transcription initiation"/>
    <property type="evidence" value="ECO:0007669"/>
    <property type="project" value="InterPro"/>
</dbReference>
<dbReference type="Gene3D" id="1.10.10.10">
    <property type="entry name" value="Winged helix-like DNA-binding domain superfamily/Winged helix DNA-binding domain"/>
    <property type="match status" value="1"/>
</dbReference>
<dbReference type="PANTHER" id="PTHR43133:SF8">
    <property type="entry name" value="RNA POLYMERASE SIGMA FACTOR HI_1459-RELATED"/>
    <property type="match status" value="1"/>
</dbReference>
<keyword evidence="4" id="KW-0238">DNA-binding</keyword>
<dbReference type="Pfam" id="PF08281">
    <property type="entry name" value="Sigma70_r4_2"/>
    <property type="match status" value="1"/>
</dbReference>
<keyword evidence="9" id="KW-1185">Reference proteome</keyword>
<dbReference type="InterPro" id="IPR014284">
    <property type="entry name" value="RNA_pol_sigma-70_dom"/>
</dbReference>
<dbReference type="InterPro" id="IPR036388">
    <property type="entry name" value="WH-like_DNA-bd_sf"/>
</dbReference>
<comment type="similarity">
    <text evidence="1">Belongs to the sigma-70 factor family. ECF subfamily.</text>
</comment>
<name>A0A2S9JEU9_9SPHI</name>
<dbReference type="Gene3D" id="1.10.1740.10">
    <property type="match status" value="1"/>
</dbReference>
<dbReference type="InterPro" id="IPR039425">
    <property type="entry name" value="RNA_pol_sigma-70-like"/>
</dbReference>
<accession>A0A2S9JEU9</accession>
<keyword evidence="2" id="KW-0805">Transcription regulation</keyword>
<evidence type="ECO:0000259" key="7">
    <source>
        <dbReference type="Pfam" id="PF08281"/>
    </source>
</evidence>
<keyword evidence="3" id="KW-0731">Sigma factor</keyword>
<comment type="caution">
    <text evidence="8">The sequence shown here is derived from an EMBL/GenBank/DDBJ whole genome shotgun (WGS) entry which is preliminary data.</text>
</comment>